<proteinExistence type="predicted"/>
<protein>
    <submittedName>
        <fullName evidence="2">Zinc transporter ZIP13-like 2</fullName>
    </submittedName>
</protein>
<reference evidence="2" key="1">
    <citation type="journal article" date="2021" name="Sci. Adv.">
        <title>The American lobster genome reveals insights on longevity, neural, and immune adaptations.</title>
        <authorList>
            <person name="Polinski J.M."/>
            <person name="Zimin A.V."/>
            <person name="Clark K.F."/>
            <person name="Kohn A.B."/>
            <person name="Sadowski N."/>
            <person name="Timp W."/>
            <person name="Ptitsyn A."/>
            <person name="Khanna P."/>
            <person name="Romanova D.Y."/>
            <person name="Williams P."/>
            <person name="Greenwood S.J."/>
            <person name="Moroz L.L."/>
            <person name="Walt D.R."/>
            <person name="Bodnar A.G."/>
        </authorList>
    </citation>
    <scope>NUCLEOTIDE SEQUENCE</scope>
    <source>
        <strain evidence="2">GMGI-L3</strain>
    </source>
</reference>
<comment type="caution">
    <text evidence="2">The sequence shown here is derived from an EMBL/GenBank/DDBJ whole genome shotgun (WGS) entry which is preliminary data.</text>
</comment>
<accession>A0A8J5MXT5</accession>
<dbReference type="Proteomes" id="UP000747542">
    <property type="component" value="Unassembled WGS sequence"/>
</dbReference>
<dbReference type="EMBL" id="JAHLQT010021643">
    <property type="protein sequence ID" value="KAG7167362.1"/>
    <property type="molecule type" value="Genomic_DNA"/>
</dbReference>
<name>A0A8J5MXT5_HOMAM</name>
<gene>
    <name evidence="2" type="primary">Zip99C-L2</name>
    <name evidence="2" type="ORF">Hamer_G012807</name>
</gene>
<evidence type="ECO:0000313" key="3">
    <source>
        <dbReference type="Proteomes" id="UP000747542"/>
    </source>
</evidence>
<feature type="non-terminal residue" evidence="2">
    <location>
        <position position="77"/>
    </location>
</feature>
<evidence type="ECO:0000313" key="2">
    <source>
        <dbReference type="EMBL" id="KAG7167362.1"/>
    </source>
</evidence>
<keyword evidence="3" id="KW-1185">Reference proteome</keyword>
<sequence>MQNSSPEWLESAMGSSVVVWPPWPTEWLQGNHMDTLTVLATEYQPWICSIIAALAVGLAGIVPLLLIPTDHEMKTNS</sequence>
<feature type="transmembrane region" description="Helical" evidence="1">
    <location>
        <begin position="43"/>
        <end position="67"/>
    </location>
</feature>
<evidence type="ECO:0000256" key="1">
    <source>
        <dbReference type="SAM" id="Phobius"/>
    </source>
</evidence>
<organism evidence="2 3">
    <name type="scientific">Homarus americanus</name>
    <name type="common">American lobster</name>
    <dbReference type="NCBI Taxonomy" id="6706"/>
    <lineage>
        <taxon>Eukaryota</taxon>
        <taxon>Metazoa</taxon>
        <taxon>Ecdysozoa</taxon>
        <taxon>Arthropoda</taxon>
        <taxon>Crustacea</taxon>
        <taxon>Multicrustacea</taxon>
        <taxon>Malacostraca</taxon>
        <taxon>Eumalacostraca</taxon>
        <taxon>Eucarida</taxon>
        <taxon>Decapoda</taxon>
        <taxon>Pleocyemata</taxon>
        <taxon>Astacidea</taxon>
        <taxon>Nephropoidea</taxon>
        <taxon>Nephropidae</taxon>
        <taxon>Homarus</taxon>
    </lineage>
</organism>
<keyword evidence="1" id="KW-1133">Transmembrane helix</keyword>
<dbReference type="AlphaFoldDB" id="A0A8J5MXT5"/>
<keyword evidence="1" id="KW-0472">Membrane</keyword>
<keyword evidence="1" id="KW-0812">Transmembrane</keyword>